<comment type="caution">
    <text evidence="1">The sequence shown here is derived from an EMBL/GenBank/DDBJ whole genome shotgun (WGS) entry which is preliminary data.</text>
</comment>
<dbReference type="Proteomes" id="UP000240572">
    <property type="component" value="Unassembled WGS sequence"/>
</dbReference>
<proteinExistence type="predicted"/>
<reference evidence="1 2" key="1">
    <citation type="submission" date="2018-03" db="EMBL/GenBank/DDBJ databases">
        <title>Genomic Encyclopedia of Type Strains, Phase III (KMG-III): the genomes of soil and plant-associated and newly described type strains.</title>
        <authorList>
            <person name="Whitman W."/>
        </authorList>
    </citation>
    <scope>NUCLEOTIDE SEQUENCE [LARGE SCALE GENOMIC DNA]</scope>
    <source>
        <strain evidence="1 2">CGMCC 1.12700</strain>
    </source>
</reference>
<evidence type="ECO:0008006" key="3">
    <source>
        <dbReference type="Google" id="ProtNLM"/>
    </source>
</evidence>
<dbReference type="EMBL" id="PYGD01000008">
    <property type="protein sequence ID" value="PSK90333.1"/>
    <property type="molecule type" value="Genomic_DNA"/>
</dbReference>
<sequence length="148" mass="16728">MATLNFSFAGESINAAKLEPKVRKFELQFENPVYAELNRATPYSIEYFYSIDRYAENLSEAIHLSAAELGVAIGNLVIRIVGYINTTKYNNRQQLFNKVDVALEITANASDAILNEVLKLARELNPVDERIGNKVQFNYSLNTIIHLN</sequence>
<organism evidence="1 2">
    <name type="scientific">Taibaiella chishuiensis</name>
    <dbReference type="NCBI Taxonomy" id="1434707"/>
    <lineage>
        <taxon>Bacteria</taxon>
        <taxon>Pseudomonadati</taxon>
        <taxon>Bacteroidota</taxon>
        <taxon>Chitinophagia</taxon>
        <taxon>Chitinophagales</taxon>
        <taxon>Chitinophagaceae</taxon>
        <taxon>Taibaiella</taxon>
    </lineage>
</organism>
<evidence type="ECO:0000313" key="2">
    <source>
        <dbReference type="Proteomes" id="UP000240572"/>
    </source>
</evidence>
<evidence type="ECO:0000313" key="1">
    <source>
        <dbReference type="EMBL" id="PSK90333.1"/>
    </source>
</evidence>
<protein>
    <recommendedName>
        <fullName evidence="3">OsmC-like protein</fullName>
    </recommendedName>
</protein>
<dbReference type="OrthoDB" id="9791538at2"/>
<dbReference type="AlphaFoldDB" id="A0A2P8CZE2"/>
<dbReference type="RefSeq" id="WP_106524213.1">
    <property type="nucleotide sequence ID" value="NZ_PYGD01000008.1"/>
</dbReference>
<accession>A0A2P8CZE2</accession>
<keyword evidence="2" id="KW-1185">Reference proteome</keyword>
<gene>
    <name evidence="1" type="ORF">B0I18_10862</name>
</gene>
<name>A0A2P8CZE2_9BACT</name>